<feature type="domain" description="Zn(2)-C6 fungal-type" evidence="6">
    <location>
        <begin position="90"/>
        <end position="144"/>
    </location>
</feature>
<dbReference type="CDD" id="cd00067">
    <property type="entry name" value="GAL4"/>
    <property type="match status" value="1"/>
</dbReference>
<dbReference type="GeneID" id="70241275"/>
<proteinExistence type="predicted"/>
<dbReference type="EMBL" id="JAJTJA010000005">
    <property type="protein sequence ID" value="KAH8698667.1"/>
    <property type="molecule type" value="Genomic_DNA"/>
</dbReference>
<evidence type="ECO:0000256" key="3">
    <source>
        <dbReference type="ARBA" id="ARBA00023163"/>
    </source>
</evidence>
<sequence>MGFPWNFVNWQNNEEQEFDVTAWQWSYPILPALPGSVNEADLDGLPQSAGHYDLDTAPLDPSSCHTSADTFQDSLDISREAYYTQRRPPRRQNHSCDQCRSSKKACDLSINMVTQKQKQLGACSTCKVRGLDCTTTWLAKRQSALSTRKRMQPISAVPATDPGSSTSTSTRADKQSLNEYIPPHQLLSPSLSGPESDLARHLEAKDACLQRFNLYVDIFDMPVSQCLLQGSMPPCYSSGIAASVPLGNSSHMATYLNRADRWIQCCSDANLSHPVSMTVRSQTFRTVRILDALFQDKAISSSRDAAITETYKWVAIATSAQFAVCRDSHGLSPNSSRETRSKSRDFAYATWRMARQMVFGNIAAVSSFRYGVSSLIFGFTQPPKSGEDDSTMEQDAFYSRNEGIRRLQILCILARKRLRTEDDLRALPPHVKENIRELIGSVEWLVEISKVVTTVLRSGVLHDLYPADALPTNTESVSNIGEAVSTPNNDKSPCSQEMFDSILVREKTKDDIFVTQWRDGVCEDTLLQKLRELGALTIVLWKSLANLAQAAEKSPKKNLEYAAIHRLYSMVTTTIDLWRSNFGTFDGITTAHIQNSSSTFQNILSFCSNDGNLAVMIFYDIIHRLETHLQGQPSTVNQNNLLEVLRNDRSYHKMQRLLSARDISTLASIFHGVCSPGFQGKDGLKAYVQDIASHPYPIMPLQAHMLAAKAFSEEVQGSIAKLDMNHAADMTAEMNICLQALRGLQETLVTCPDMSYIEY</sequence>
<dbReference type="SUPFAM" id="SSF57701">
    <property type="entry name" value="Zn2/Cys6 DNA-binding domain"/>
    <property type="match status" value="1"/>
</dbReference>
<evidence type="ECO:0000256" key="5">
    <source>
        <dbReference type="SAM" id="MobiDB-lite"/>
    </source>
</evidence>
<dbReference type="RefSeq" id="XP_046073131.1">
    <property type="nucleotide sequence ID" value="XM_046210988.1"/>
</dbReference>
<evidence type="ECO:0000256" key="4">
    <source>
        <dbReference type="ARBA" id="ARBA00023242"/>
    </source>
</evidence>
<dbReference type="SMART" id="SM00066">
    <property type="entry name" value="GAL4"/>
    <property type="match status" value="1"/>
</dbReference>
<dbReference type="AlphaFoldDB" id="A0AAD4PWX5"/>
<reference evidence="7" key="1">
    <citation type="submission" date="2021-12" db="EMBL/GenBank/DDBJ databases">
        <title>Convergent genome expansion in fungi linked to evolution of root-endophyte symbiosis.</title>
        <authorList>
            <consortium name="DOE Joint Genome Institute"/>
            <person name="Ke Y.-H."/>
            <person name="Bonito G."/>
            <person name="Liao H.-L."/>
            <person name="Looney B."/>
            <person name="Rojas-Flechas A."/>
            <person name="Nash J."/>
            <person name="Hameed K."/>
            <person name="Schadt C."/>
            <person name="Martin F."/>
            <person name="Crous P.W."/>
            <person name="Miettinen O."/>
            <person name="Magnuson J.K."/>
            <person name="Labbe J."/>
            <person name="Jacobson D."/>
            <person name="Doktycz M.J."/>
            <person name="Veneault-Fourrey C."/>
            <person name="Kuo A."/>
            <person name="Mondo S."/>
            <person name="Calhoun S."/>
            <person name="Riley R."/>
            <person name="Ohm R."/>
            <person name="LaButti K."/>
            <person name="Andreopoulos B."/>
            <person name="Pangilinan J."/>
            <person name="Nolan M."/>
            <person name="Tritt A."/>
            <person name="Clum A."/>
            <person name="Lipzen A."/>
            <person name="Daum C."/>
            <person name="Barry K."/>
            <person name="Grigoriev I.V."/>
            <person name="Vilgalys R."/>
        </authorList>
    </citation>
    <scope>NUCLEOTIDE SEQUENCE</scope>
    <source>
        <strain evidence="7">PMI_201</strain>
    </source>
</reference>
<keyword evidence="2" id="KW-0238">DNA-binding</keyword>
<dbReference type="GO" id="GO:0003677">
    <property type="term" value="F:DNA binding"/>
    <property type="evidence" value="ECO:0007669"/>
    <property type="project" value="UniProtKB-KW"/>
</dbReference>
<evidence type="ECO:0000313" key="8">
    <source>
        <dbReference type="Proteomes" id="UP001201262"/>
    </source>
</evidence>
<dbReference type="Proteomes" id="UP001201262">
    <property type="component" value="Unassembled WGS sequence"/>
</dbReference>
<dbReference type="GO" id="GO:0000981">
    <property type="term" value="F:DNA-binding transcription factor activity, RNA polymerase II-specific"/>
    <property type="evidence" value="ECO:0007669"/>
    <property type="project" value="InterPro"/>
</dbReference>
<keyword evidence="1" id="KW-0805">Transcription regulation</keyword>
<accession>A0AAD4PWX5</accession>
<keyword evidence="3" id="KW-0804">Transcription</keyword>
<keyword evidence="4" id="KW-0539">Nucleus</keyword>
<evidence type="ECO:0000256" key="2">
    <source>
        <dbReference type="ARBA" id="ARBA00023125"/>
    </source>
</evidence>
<feature type="region of interest" description="Disordered" evidence="5">
    <location>
        <begin position="146"/>
        <end position="173"/>
    </location>
</feature>
<evidence type="ECO:0000256" key="1">
    <source>
        <dbReference type="ARBA" id="ARBA00023015"/>
    </source>
</evidence>
<name>A0AAD4PWX5_9EURO</name>
<dbReference type="GO" id="GO:0008270">
    <property type="term" value="F:zinc ion binding"/>
    <property type="evidence" value="ECO:0007669"/>
    <property type="project" value="InterPro"/>
</dbReference>
<keyword evidence="8" id="KW-1185">Reference proteome</keyword>
<gene>
    <name evidence="7" type="ORF">BGW36DRAFT_293299</name>
</gene>
<evidence type="ECO:0000259" key="6">
    <source>
        <dbReference type="SMART" id="SM00066"/>
    </source>
</evidence>
<dbReference type="Gene3D" id="4.10.240.10">
    <property type="entry name" value="Zn(2)-C6 fungal-type DNA-binding domain"/>
    <property type="match status" value="1"/>
</dbReference>
<comment type="caution">
    <text evidence="7">The sequence shown here is derived from an EMBL/GenBank/DDBJ whole genome shotgun (WGS) entry which is preliminary data.</text>
</comment>
<dbReference type="InterPro" id="IPR036864">
    <property type="entry name" value="Zn2-C6_fun-type_DNA-bd_sf"/>
</dbReference>
<evidence type="ECO:0000313" key="7">
    <source>
        <dbReference type="EMBL" id="KAH8698667.1"/>
    </source>
</evidence>
<protein>
    <recommendedName>
        <fullName evidence="6">Zn(2)-C6 fungal-type domain-containing protein</fullName>
    </recommendedName>
</protein>
<organism evidence="7 8">
    <name type="scientific">Talaromyces proteolyticus</name>
    <dbReference type="NCBI Taxonomy" id="1131652"/>
    <lineage>
        <taxon>Eukaryota</taxon>
        <taxon>Fungi</taxon>
        <taxon>Dikarya</taxon>
        <taxon>Ascomycota</taxon>
        <taxon>Pezizomycotina</taxon>
        <taxon>Eurotiomycetes</taxon>
        <taxon>Eurotiomycetidae</taxon>
        <taxon>Eurotiales</taxon>
        <taxon>Trichocomaceae</taxon>
        <taxon>Talaromyces</taxon>
        <taxon>Talaromyces sect. Bacilispori</taxon>
    </lineage>
</organism>
<dbReference type="InterPro" id="IPR001138">
    <property type="entry name" value="Zn2Cys6_DnaBD"/>
</dbReference>